<feature type="compositionally biased region" description="Basic residues" evidence="2">
    <location>
        <begin position="224"/>
        <end position="233"/>
    </location>
</feature>
<evidence type="ECO:0000256" key="2">
    <source>
        <dbReference type="SAM" id="MobiDB-lite"/>
    </source>
</evidence>
<feature type="compositionally biased region" description="Basic residues" evidence="2">
    <location>
        <begin position="178"/>
        <end position="187"/>
    </location>
</feature>
<evidence type="ECO:0000259" key="3">
    <source>
        <dbReference type="Pfam" id="PF26118"/>
    </source>
</evidence>
<dbReference type="RefSeq" id="XP_033397127.1">
    <property type="nucleotide sequence ID" value="XM_033540591.1"/>
</dbReference>
<organism evidence="4 5">
    <name type="scientific">Aplosporella prunicola CBS 121167</name>
    <dbReference type="NCBI Taxonomy" id="1176127"/>
    <lineage>
        <taxon>Eukaryota</taxon>
        <taxon>Fungi</taxon>
        <taxon>Dikarya</taxon>
        <taxon>Ascomycota</taxon>
        <taxon>Pezizomycotina</taxon>
        <taxon>Dothideomycetes</taxon>
        <taxon>Dothideomycetes incertae sedis</taxon>
        <taxon>Botryosphaeriales</taxon>
        <taxon>Aplosporellaceae</taxon>
        <taxon>Aplosporella</taxon>
    </lineage>
</organism>
<dbReference type="Pfam" id="PF26118">
    <property type="entry name" value="DUF8035"/>
    <property type="match status" value="1"/>
</dbReference>
<evidence type="ECO:0000313" key="4">
    <source>
        <dbReference type="EMBL" id="KAF2141414.1"/>
    </source>
</evidence>
<reference evidence="4" key="1">
    <citation type="journal article" date="2020" name="Stud. Mycol.">
        <title>101 Dothideomycetes genomes: a test case for predicting lifestyles and emergence of pathogens.</title>
        <authorList>
            <person name="Haridas S."/>
            <person name="Albert R."/>
            <person name="Binder M."/>
            <person name="Bloem J."/>
            <person name="Labutti K."/>
            <person name="Salamov A."/>
            <person name="Andreopoulos B."/>
            <person name="Baker S."/>
            <person name="Barry K."/>
            <person name="Bills G."/>
            <person name="Bluhm B."/>
            <person name="Cannon C."/>
            <person name="Castanera R."/>
            <person name="Culley D."/>
            <person name="Daum C."/>
            <person name="Ezra D."/>
            <person name="Gonzalez J."/>
            <person name="Henrissat B."/>
            <person name="Kuo A."/>
            <person name="Liang C."/>
            <person name="Lipzen A."/>
            <person name="Lutzoni F."/>
            <person name="Magnuson J."/>
            <person name="Mondo S."/>
            <person name="Nolan M."/>
            <person name="Ohm R."/>
            <person name="Pangilinan J."/>
            <person name="Park H.-J."/>
            <person name="Ramirez L."/>
            <person name="Alfaro M."/>
            <person name="Sun H."/>
            <person name="Tritt A."/>
            <person name="Yoshinaga Y."/>
            <person name="Zwiers L.-H."/>
            <person name="Turgeon B."/>
            <person name="Goodwin S."/>
            <person name="Spatafora J."/>
            <person name="Crous P."/>
            <person name="Grigoriev I."/>
        </authorList>
    </citation>
    <scope>NUCLEOTIDE SEQUENCE</scope>
    <source>
        <strain evidence="4">CBS 121167</strain>
    </source>
</reference>
<feature type="compositionally biased region" description="Polar residues" evidence="2">
    <location>
        <begin position="1"/>
        <end position="10"/>
    </location>
</feature>
<feature type="coiled-coil region" evidence="1">
    <location>
        <begin position="420"/>
        <end position="451"/>
    </location>
</feature>
<proteinExistence type="predicted"/>
<feature type="compositionally biased region" description="Basic and acidic residues" evidence="2">
    <location>
        <begin position="150"/>
        <end position="167"/>
    </location>
</feature>
<evidence type="ECO:0000313" key="5">
    <source>
        <dbReference type="Proteomes" id="UP000799438"/>
    </source>
</evidence>
<dbReference type="OrthoDB" id="2192830at2759"/>
<feature type="domain" description="DUF8035" evidence="3">
    <location>
        <begin position="285"/>
        <end position="338"/>
    </location>
</feature>
<name>A0A6A6BDU2_9PEZI</name>
<feature type="region of interest" description="Disordered" evidence="2">
    <location>
        <begin position="476"/>
        <end position="505"/>
    </location>
</feature>
<protein>
    <recommendedName>
        <fullName evidence="3">DUF8035 domain-containing protein</fullName>
    </recommendedName>
</protein>
<evidence type="ECO:0000256" key="1">
    <source>
        <dbReference type="SAM" id="Coils"/>
    </source>
</evidence>
<dbReference type="EMBL" id="ML995487">
    <property type="protein sequence ID" value="KAF2141414.1"/>
    <property type="molecule type" value="Genomic_DNA"/>
</dbReference>
<feature type="region of interest" description="Disordered" evidence="2">
    <location>
        <begin position="1"/>
        <end position="288"/>
    </location>
</feature>
<sequence length="505" mass="60580">MPFGYRSSTGALDRYDDYDDPPLRPERWDRDKFERMSRRPADERELFRVEERDTYGPRARRDVALEERFESRPPRSRFDERDRYPEEDRFDRRPGRRPDFLDREEPTPSEIANRALAPYRRKSVVDRDYSPPARRPPRPSMIRRQSSLDTFDRRPLRRYEAEREDWRPPANIDIPLPIRRRPSRERRRSPPRDRYGEEEFEEVRYRDTEPDYKEDYREVEIRREKRRPRRRRGDSHGGRSSARSESRYGAPSTRSESRYRAPSTRSSTSSFEEIREVSPVHLPGKRGKTRMPRRLVHRNALIQLGYPFEEEENFLIVKRALEKEQIDEVIKISETYKEENNRTTYRYDEEKTIDVPPPPETIVLAPPPPPSEHFVAAPPSAYRSAPSVRSASPRREFVEERLEESNHIGGPFTVVVPDRHQRSDREIKDEIRQLENERRALQLERQARDLRISDVEYREKDYEFVEERPRERNVVRIDKDRKARTRSRSKPPNPKLVAAMMSTLT</sequence>
<dbReference type="AlphaFoldDB" id="A0A6A6BDU2"/>
<dbReference type="Proteomes" id="UP000799438">
    <property type="component" value="Unassembled WGS sequence"/>
</dbReference>
<feature type="compositionally biased region" description="Basic and acidic residues" evidence="2">
    <location>
        <begin position="21"/>
        <end position="106"/>
    </location>
</feature>
<feature type="compositionally biased region" description="Basic and acidic residues" evidence="2">
    <location>
        <begin position="234"/>
        <end position="246"/>
    </location>
</feature>
<gene>
    <name evidence="4" type="ORF">K452DRAFT_288112</name>
</gene>
<keyword evidence="1" id="KW-0175">Coiled coil</keyword>
<dbReference type="InterPro" id="IPR058348">
    <property type="entry name" value="DUF8035"/>
</dbReference>
<keyword evidence="5" id="KW-1185">Reference proteome</keyword>
<dbReference type="GeneID" id="54298087"/>
<feature type="compositionally biased region" description="Basic and acidic residues" evidence="2">
    <location>
        <begin position="188"/>
        <end position="223"/>
    </location>
</feature>
<accession>A0A6A6BDU2</accession>